<comment type="similarity">
    <text evidence="5 13">Belongs to the RNase HII family.</text>
</comment>
<comment type="caution">
    <text evidence="15">The sequence shown here is derived from an EMBL/GenBank/DDBJ whole genome shotgun (WGS) entry which is preliminary data.</text>
</comment>
<evidence type="ECO:0000256" key="3">
    <source>
        <dbReference type="ARBA" id="ARBA00004065"/>
    </source>
</evidence>
<dbReference type="EC" id="3.1.26.4" evidence="13"/>
<evidence type="ECO:0000256" key="9">
    <source>
        <dbReference type="ARBA" id="ARBA00022759"/>
    </source>
</evidence>
<evidence type="ECO:0000256" key="1">
    <source>
        <dbReference type="ARBA" id="ARBA00000077"/>
    </source>
</evidence>
<dbReference type="Proteomes" id="UP000321196">
    <property type="component" value="Unassembled WGS sequence"/>
</dbReference>
<evidence type="ECO:0000256" key="8">
    <source>
        <dbReference type="ARBA" id="ARBA00022723"/>
    </source>
</evidence>
<evidence type="ECO:0000313" key="15">
    <source>
        <dbReference type="EMBL" id="TXK05775.1"/>
    </source>
</evidence>
<accession>A0A5C8HP69</accession>
<evidence type="ECO:0000256" key="10">
    <source>
        <dbReference type="ARBA" id="ARBA00022801"/>
    </source>
</evidence>
<keyword evidence="16" id="KW-1185">Reference proteome</keyword>
<feature type="domain" description="RNase H type-2" evidence="14">
    <location>
        <begin position="19"/>
        <end position="219"/>
    </location>
</feature>
<dbReference type="InterPro" id="IPR012337">
    <property type="entry name" value="RNaseH-like_sf"/>
</dbReference>
<evidence type="ECO:0000256" key="11">
    <source>
        <dbReference type="ARBA" id="ARBA00023211"/>
    </source>
</evidence>
<keyword evidence="10 12" id="KW-0378">Hydrolase</keyword>
<dbReference type="GO" id="GO:0003723">
    <property type="term" value="F:RNA binding"/>
    <property type="evidence" value="ECO:0007669"/>
    <property type="project" value="UniProtKB-UniRule"/>
</dbReference>
<dbReference type="PANTHER" id="PTHR10954:SF18">
    <property type="entry name" value="RIBONUCLEASE HII"/>
    <property type="match status" value="1"/>
</dbReference>
<dbReference type="InterPro" id="IPR024567">
    <property type="entry name" value="RNase_HII/HIII_dom"/>
</dbReference>
<gene>
    <name evidence="15" type="ORF">FVP60_01955</name>
</gene>
<dbReference type="Gene3D" id="3.30.420.10">
    <property type="entry name" value="Ribonuclease H-like superfamily/Ribonuclease H"/>
    <property type="match status" value="1"/>
</dbReference>
<dbReference type="SUPFAM" id="SSF53098">
    <property type="entry name" value="Ribonuclease H-like"/>
    <property type="match status" value="1"/>
</dbReference>
<comment type="cofactor">
    <cofactor evidence="12">
        <name>Mn(2+)</name>
        <dbReference type="ChEBI" id="CHEBI:29035"/>
    </cofactor>
    <cofactor evidence="12">
        <name>Mg(2+)</name>
        <dbReference type="ChEBI" id="CHEBI:18420"/>
    </cofactor>
    <text evidence="12">Manganese or magnesium. Binds 1 divalent metal ion per monomer in the absence of substrate. May bind a second metal ion after substrate binding.</text>
</comment>
<evidence type="ECO:0000256" key="13">
    <source>
        <dbReference type="RuleBase" id="RU003515"/>
    </source>
</evidence>
<evidence type="ECO:0000256" key="7">
    <source>
        <dbReference type="ARBA" id="ARBA00022722"/>
    </source>
</evidence>
<evidence type="ECO:0000313" key="16">
    <source>
        <dbReference type="Proteomes" id="UP000321196"/>
    </source>
</evidence>
<dbReference type="InterPro" id="IPR036397">
    <property type="entry name" value="RNaseH_sf"/>
</dbReference>
<dbReference type="GO" id="GO:0006298">
    <property type="term" value="P:mismatch repair"/>
    <property type="evidence" value="ECO:0007669"/>
    <property type="project" value="TreeGrafter"/>
</dbReference>
<keyword evidence="6" id="KW-0963">Cytoplasm</keyword>
<dbReference type="Pfam" id="PF01351">
    <property type="entry name" value="RNase_HII"/>
    <property type="match status" value="1"/>
</dbReference>
<evidence type="ECO:0000256" key="4">
    <source>
        <dbReference type="ARBA" id="ARBA00004496"/>
    </source>
</evidence>
<feature type="binding site" evidence="12">
    <location>
        <position position="127"/>
    </location>
    <ligand>
        <name>a divalent metal cation</name>
        <dbReference type="ChEBI" id="CHEBI:60240"/>
    </ligand>
</feature>
<reference evidence="15 16" key="1">
    <citation type="submission" date="2019-08" db="EMBL/GenBank/DDBJ databases">
        <authorList>
            <person name="Dong K."/>
        </authorList>
    </citation>
    <scope>NUCLEOTIDE SEQUENCE [LARGE SCALE GENOMIC DNA]</scope>
    <source>
        <strain evidence="15 16">M4-8</strain>
    </source>
</reference>
<dbReference type="PANTHER" id="PTHR10954">
    <property type="entry name" value="RIBONUCLEASE H2 SUBUNIT A"/>
    <property type="match status" value="1"/>
</dbReference>
<comment type="cofactor">
    <cofactor evidence="2">
        <name>Mg(2+)</name>
        <dbReference type="ChEBI" id="CHEBI:18420"/>
    </cofactor>
</comment>
<evidence type="ECO:0000256" key="12">
    <source>
        <dbReference type="PROSITE-ProRule" id="PRU01319"/>
    </source>
</evidence>
<name>A0A5C8HP69_9MICO</name>
<keyword evidence="7 12" id="KW-0540">Nuclease</keyword>
<keyword evidence="9 12" id="KW-0255">Endonuclease</keyword>
<dbReference type="CDD" id="cd07182">
    <property type="entry name" value="RNase_HII_bacteria_HII_like"/>
    <property type="match status" value="1"/>
</dbReference>
<sequence>MSPAVPTLEREATLLEQYPFIIACDEVGRGAIAGPVVVGASIVYASHLGSAIPEGLRDSKLIAEAKRHDVADRARDWVSGSGLGWASALEVDQTGIMRALGTAALRAIETVAAEAGVDPRDGVVLLDGNYDYIQPAGGWGMTVIPVIKGDRDCASAAAASVLAKVARDDYMVEVHAQAPAYQWERNKGYGSAEHRAAIVEFGITPHHRASWAFEGNTLF</sequence>
<proteinExistence type="inferred from homology"/>
<dbReference type="RefSeq" id="WP_147824586.1">
    <property type="nucleotide sequence ID" value="NZ_BAAARG010000001.1"/>
</dbReference>
<dbReference type="GO" id="GO:0046872">
    <property type="term" value="F:metal ion binding"/>
    <property type="evidence" value="ECO:0007669"/>
    <property type="project" value="UniProtKB-KW"/>
</dbReference>
<dbReference type="PROSITE" id="PS51975">
    <property type="entry name" value="RNASE_H_2"/>
    <property type="match status" value="1"/>
</dbReference>
<keyword evidence="8 12" id="KW-0479">Metal-binding</keyword>
<dbReference type="GO" id="GO:0004523">
    <property type="term" value="F:RNA-DNA hybrid ribonuclease activity"/>
    <property type="evidence" value="ECO:0007669"/>
    <property type="project" value="UniProtKB-UniRule"/>
</dbReference>
<organism evidence="15 16">
    <name type="scientific">Microbacterium mitrae</name>
    <dbReference type="NCBI Taxonomy" id="664640"/>
    <lineage>
        <taxon>Bacteria</taxon>
        <taxon>Bacillati</taxon>
        <taxon>Actinomycetota</taxon>
        <taxon>Actinomycetes</taxon>
        <taxon>Micrococcales</taxon>
        <taxon>Microbacteriaceae</taxon>
        <taxon>Microbacterium</taxon>
    </lineage>
</organism>
<feature type="binding site" evidence="12">
    <location>
        <position position="25"/>
    </location>
    <ligand>
        <name>a divalent metal cation</name>
        <dbReference type="ChEBI" id="CHEBI:60240"/>
    </ligand>
</feature>
<protein>
    <recommendedName>
        <fullName evidence="13">Ribonuclease</fullName>
        <ecNumber evidence="13">3.1.26.4</ecNumber>
    </recommendedName>
</protein>
<comment type="catalytic activity">
    <reaction evidence="1 12 13">
        <text>Endonucleolytic cleavage to 5'-phosphomonoester.</text>
        <dbReference type="EC" id="3.1.26.4"/>
    </reaction>
</comment>
<dbReference type="GO" id="GO:0032299">
    <property type="term" value="C:ribonuclease H2 complex"/>
    <property type="evidence" value="ECO:0007669"/>
    <property type="project" value="TreeGrafter"/>
</dbReference>
<dbReference type="AlphaFoldDB" id="A0A5C8HP69"/>
<comment type="subcellular location">
    <subcellularLocation>
        <location evidence="4">Cytoplasm</location>
    </subcellularLocation>
</comment>
<dbReference type="GO" id="GO:0005737">
    <property type="term" value="C:cytoplasm"/>
    <property type="evidence" value="ECO:0007669"/>
    <property type="project" value="UniProtKB-SubCell"/>
</dbReference>
<feature type="binding site" evidence="12">
    <location>
        <position position="26"/>
    </location>
    <ligand>
        <name>a divalent metal cation</name>
        <dbReference type="ChEBI" id="CHEBI:60240"/>
    </ligand>
</feature>
<evidence type="ECO:0000259" key="14">
    <source>
        <dbReference type="PROSITE" id="PS51975"/>
    </source>
</evidence>
<dbReference type="InterPro" id="IPR022898">
    <property type="entry name" value="RNase_HII"/>
</dbReference>
<dbReference type="GO" id="GO:0043137">
    <property type="term" value="P:DNA replication, removal of RNA primer"/>
    <property type="evidence" value="ECO:0007669"/>
    <property type="project" value="TreeGrafter"/>
</dbReference>
<keyword evidence="11" id="KW-0464">Manganese</keyword>
<evidence type="ECO:0000256" key="6">
    <source>
        <dbReference type="ARBA" id="ARBA00022490"/>
    </source>
</evidence>
<dbReference type="EMBL" id="VRSW01000001">
    <property type="protein sequence ID" value="TXK05775.1"/>
    <property type="molecule type" value="Genomic_DNA"/>
</dbReference>
<dbReference type="InterPro" id="IPR001352">
    <property type="entry name" value="RNase_HII/HIII"/>
</dbReference>
<comment type="function">
    <text evidence="3 13">Endonuclease that specifically degrades the RNA of RNA-DNA hybrids.</text>
</comment>
<evidence type="ECO:0000256" key="2">
    <source>
        <dbReference type="ARBA" id="ARBA00001946"/>
    </source>
</evidence>
<dbReference type="OrthoDB" id="9803420at2"/>
<dbReference type="NCBIfam" id="NF000595">
    <property type="entry name" value="PRK00015.1-3"/>
    <property type="match status" value="1"/>
</dbReference>
<evidence type="ECO:0000256" key="5">
    <source>
        <dbReference type="ARBA" id="ARBA00007383"/>
    </source>
</evidence>